<dbReference type="InterPro" id="IPR046960">
    <property type="entry name" value="PPR_At4g14850-like_plant"/>
</dbReference>
<dbReference type="GO" id="GO:0009451">
    <property type="term" value="P:RNA modification"/>
    <property type="evidence" value="ECO:0007669"/>
    <property type="project" value="InterPro"/>
</dbReference>
<gene>
    <name evidence="1" type="ORF">RJT34_14429</name>
</gene>
<accession>A0AAN9JQQ2</accession>
<evidence type="ECO:0000313" key="2">
    <source>
        <dbReference type="Proteomes" id="UP001359559"/>
    </source>
</evidence>
<reference evidence="1 2" key="1">
    <citation type="submission" date="2024-01" db="EMBL/GenBank/DDBJ databases">
        <title>The genomes of 5 underutilized Papilionoideae crops provide insights into root nodulation and disease resistance.</title>
        <authorList>
            <person name="Yuan L."/>
        </authorList>
    </citation>
    <scope>NUCLEOTIDE SEQUENCE [LARGE SCALE GENOMIC DNA]</scope>
    <source>
        <strain evidence="1">LY-2023</strain>
        <tissue evidence="1">Leaf</tissue>
    </source>
</reference>
<dbReference type="EMBL" id="JAYKXN010000003">
    <property type="protein sequence ID" value="KAK7303522.1"/>
    <property type="molecule type" value="Genomic_DNA"/>
</dbReference>
<protein>
    <recommendedName>
        <fullName evidence="3">Pentatricopeptide repeat-containing protein</fullName>
    </recommendedName>
</protein>
<dbReference type="GO" id="GO:0003723">
    <property type="term" value="F:RNA binding"/>
    <property type="evidence" value="ECO:0007669"/>
    <property type="project" value="InterPro"/>
</dbReference>
<keyword evidence="2" id="KW-1185">Reference proteome</keyword>
<proteinExistence type="predicted"/>
<dbReference type="AlphaFoldDB" id="A0AAN9JQQ2"/>
<name>A0AAN9JQQ2_CLITE</name>
<dbReference type="Gene3D" id="1.25.40.10">
    <property type="entry name" value="Tetratricopeptide repeat domain"/>
    <property type="match status" value="1"/>
</dbReference>
<organism evidence="1 2">
    <name type="scientific">Clitoria ternatea</name>
    <name type="common">Butterfly pea</name>
    <dbReference type="NCBI Taxonomy" id="43366"/>
    <lineage>
        <taxon>Eukaryota</taxon>
        <taxon>Viridiplantae</taxon>
        <taxon>Streptophyta</taxon>
        <taxon>Embryophyta</taxon>
        <taxon>Tracheophyta</taxon>
        <taxon>Spermatophyta</taxon>
        <taxon>Magnoliopsida</taxon>
        <taxon>eudicotyledons</taxon>
        <taxon>Gunneridae</taxon>
        <taxon>Pentapetalae</taxon>
        <taxon>rosids</taxon>
        <taxon>fabids</taxon>
        <taxon>Fabales</taxon>
        <taxon>Fabaceae</taxon>
        <taxon>Papilionoideae</taxon>
        <taxon>50 kb inversion clade</taxon>
        <taxon>NPAAA clade</taxon>
        <taxon>indigoferoid/millettioid clade</taxon>
        <taxon>Phaseoleae</taxon>
        <taxon>Clitoria</taxon>
    </lineage>
</organism>
<evidence type="ECO:0008006" key="3">
    <source>
        <dbReference type="Google" id="ProtNLM"/>
    </source>
</evidence>
<comment type="caution">
    <text evidence="1">The sequence shown here is derived from an EMBL/GenBank/DDBJ whole genome shotgun (WGS) entry which is preliminary data.</text>
</comment>
<dbReference type="PANTHER" id="PTHR47926">
    <property type="entry name" value="PENTATRICOPEPTIDE REPEAT-CONTAINING PROTEIN"/>
    <property type="match status" value="1"/>
</dbReference>
<evidence type="ECO:0000313" key="1">
    <source>
        <dbReference type="EMBL" id="KAK7303522.1"/>
    </source>
</evidence>
<sequence>MNCGATFSFCINSDSDFLLSGDIELPSSISYKISSTSSLISLTVPYCMLRFWVMGPLRHHNNSNYYQCSSRKSLKQIHAQMIVQLITEPKILLKKAIKFHDLEYSHLLFFHMNPDEYCYTIMMVLCQLGIYTLIASPSSLAWSGQAQQLHFPFLFHILCQPREYPASYGQLGKAKEVVEAFSEMVEAGFTTDNMSLLNLLKAAGDLGDLDLGRLVEEFSLKNDTELDSYLGSALINLYSRCGNLVSA</sequence>
<dbReference type="InterPro" id="IPR011990">
    <property type="entry name" value="TPR-like_helical_dom_sf"/>
</dbReference>
<dbReference type="Proteomes" id="UP001359559">
    <property type="component" value="Unassembled WGS sequence"/>
</dbReference>